<proteinExistence type="predicted"/>
<dbReference type="AlphaFoldDB" id="W9VUX1"/>
<dbReference type="OrthoDB" id="10542260at2759"/>
<comment type="caution">
    <text evidence="1">The sequence shown here is derived from an EMBL/GenBank/DDBJ whole genome shotgun (WGS) entry which is preliminary data.</text>
</comment>
<evidence type="ECO:0000313" key="1">
    <source>
        <dbReference type="EMBL" id="EXJ59348.1"/>
    </source>
</evidence>
<keyword evidence="2" id="KW-1185">Reference proteome</keyword>
<organism evidence="1 2">
    <name type="scientific">Cladophialophora psammophila CBS 110553</name>
    <dbReference type="NCBI Taxonomy" id="1182543"/>
    <lineage>
        <taxon>Eukaryota</taxon>
        <taxon>Fungi</taxon>
        <taxon>Dikarya</taxon>
        <taxon>Ascomycota</taxon>
        <taxon>Pezizomycotina</taxon>
        <taxon>Eurotiomycetes</taxon>
        <taxon>Chaetothyriomycetidae</taxon>
        <taxon>Chaetothyriales</taxon>
        <taxon>Herpotrichiellaceae</taxon>
        <taxon>Cladophialophora</taxon>
    </lineage>
</organism>
<dbReference type="HOGENOM" id="CLU_2497712_0_0_1"/>
<sequence>MTNNAMIGGTGGQTAVNNNIQNVPAAAASPSSSHWYPVSMMDTTVFDAGAQRMPLNLSEPVIWSSQFVNAQYNPFFGNATAELEDL</sequence>
<evidence type="ECO:0000313" key="2">
    <source>
        <dbReference type="Proteomes" id="UP000019471"/>
    </source>
</evidence>
<protein>
    <submittedName>
        <fullName evidence="1">Uncharacterized protein</fullName>
    </submittedName>
</protein>
<name>W9VUX1_9EURO</name>
<dbReference type="EMBL" id="AMGX01000032">
    <property type="protein sequence ID" value="EXJ59348.1"/>
    <property type="molecule type" value="Genomic_DNA"/>
</dbReference>
<dbReference type="GeneID" id="19196915"/>
<dbReference type="RefSeq" id="XP_007750988.1">
    <property type="nucleotide sequence ID" value="XM_007752798.1"/>
</dbReference>
<dbReference type="Proteomes" id="UP000019471">
    <property type="component" value="Unassembled WGS sequence"/>
</dbReference>
<reference evidence="1 2" key="1">
    <citation type="submission" date="2013-03" db="EMBL/GenBank/DDBJ databases">
        <title>The Genome Sequence of Cladophialophora psammophila CBS 110553.</title>
        <authorList>
            <consortium name="The Broad Institute Genomics Platform"/>
            <person name="Cuomo C."/>
            <person name="de Hoog S."/>
            <person name="Gorbushina A."/>
            <person name="Walker B."/>
            <person name="Young S.K."/>
            <person name="Zeng Q."/>
            <person name="Gargeya S."/>
            <person name="Fitzgerald M."/>
            <person name="Haas B."/>
            <person name="Abouelleil A."/>
            <person name="Allen A.W."/>
            <person name="Alvarado L."/>
            <person name="Arachchi H.M."/>
            <person name="Berlin A.M."/>
            <person name="Chapman S.B."/>
            <person name="Gainer-Dewar J."/>
            <person name="Goldberg J."/>
            <person name="Griggs A."/>
            <person name="Gujja S."/>
            <person name="Hansen M."/>
            <person name="Howarth C."/>
            <person name="Imamovic A."/>
            <person name="Ireland A."/>
            <person name="Larimer J."/>
            <person name="McCowan C."/>
            <person name="Murphy C."/>
            <person name="Pearson M."/>
            <person name="Poon T.W."/>
            <person name="Priest M."/>
            <person name="Roberts A."/>
            <person name="Saif S."/>
            <person name="Shea T."/>
            <person name="Sisk P."/>
            <person name="Sykes S."/>
            <person name="Wortman J."/>
            <person name="Nusbaum C."/>
            <person name="Birren B."/>
        </authorList>
    </citation>
    <scope>NUCLEOTIDE SEQUENCE [LARGE SCALE GENOMIC DNA]</scope>
    <source>
        <strain evidence="1 2">CBS 110553</strain>
    </source>
</reference>
<accession>W9VUX1</accession>
<gene>
    <name evidence="1" type="ORF">A1O5_12229</name>
</gene>